<dbReference type="Proteomes" id="UP000821865">
    <property type="component" value="Chromosome 3"/>
</dbReference>
<name>A0ACB8D786_DERSI</name>
<sequence>MSKMMSLSTTTDDSGGDFGENTSAFGIFDGDSSIISLGLDDTDHNLVSESMPMTTLDTASSSEEETRVGRRSAGFSWPCTGNQVLVALAAVFQGLLIVVTLTAINKYGIFADIEPVKYYEKADILQPDRNAADDYGSASGIPDPDRRTPKPTTTFDDLAVLASVPSGLKRAAGTDPKANGGSRTWPSPTTDSGNGSRALMCLFADTFEGDFPTHLCTHLVFMNAVIDLQAQIIRPNSAEQGRAVLQRFINQRREQEEGGGCHFLVSLWEARVTDTYRDLFTDWSRGTRAATLALGWLQRTGLDGLALLNLALTSDSGPDFFNILKVLRAVMGADVLLVFGFYLPESYQGKEEKRLIRTLHQIANQVNFTVFETHDPRPVSCKVFVPNAYNKRNDDPDAPDHTILQCLQWSAGPAELYQRLPGRLCISLTLAAFRFIVHVGPGHLGARCYNYYPAAPRQHCRDKRPVHYADAAIGNFAEVPAGMQLQSVRLEAFDTVTTLRKKMTLVLDEYPAVCVALYHADLEDYRGVCDPGEPFARITAVRQVSGTGPVARCCRGLTSGSSGRELIVSLNVRNMAPLAIQARVAGEKLGLTKFSGIQVSFVGEPSIGQFLACKTHDDSSRLPGLSRFTAALLMDSCRSPSPVTTVVSLRRNEGLRSPDGCLNRKDWQWRRMQDFAE</sequence>
<reference evidence="1" key="1">
    <citation type="submission" date="2020-05" db="EMBL/GenBank/DDBJ databases">
        <title>Large-scale comparative analyses of tick genomes elucidate their genetic diversity and vector capacities.</title>
        <authorList>
            <person name="Jia N."/>
            <person name="Wang J."/>
            <person name="Shi W."/>
            <person name="Du L."/>
            <person name="Sun Y."/>
            <person name="Zhan W."/>
            <person name="Jiang J."/>
            <person name="Wang Q."/>
            <person name="Zhang B."/>
            <person name="Ji P."/>
            <person name="Sakyi L.B."/>
            <person name="Cui X."/>
            <person name="Yuan T."/>
            <person name="Jiang B."/>
            <person name="Yang W."/>
            <person name="Lam T.T.-Y."/>
            <person name="Chang Q."/>
            <person name="Ding S."/>
            <person name="Wang X."/>
            <person name="Zhu J."/>
            <person name="Ruan X."/>
            <person name="Zhao L."/>
            <person name="Wei J."/>
            <person name="Que T."/>
            <person name="Du C."/>
            <person name="Cheng J."/>
            <person name="Dai P."/>
            <person name="Han X."/>
            <person name="Huang E."/>
            <person name="Gao Y."/>
            <person name="Liu J."/>
            <person name="Shao H."/>
            <person name="Ye R."/>
            <person name="Li L."/>
            <person name="Wei W."/>
            <person name="Wang X."/>
            <person name="Wang C."/>
            <person name="Yang T."/>
            <person name="Huo Q."/>
            <person name="Li W."/>
            <person name="Guo W."/>
            <person name="Chen H."/>
            <person name="Zhou L."/>
            <person name="Ni X."/>
            <person name="Tian J."/>
            <person name="Zhou Y."/>
            <person name="Sheng Y."/>
            <person name="Liu T."/>
            <person name="Pan Y."/>
            <person name="Xia L."/>
            <person name="Li J."/>
            <person name="Zhao F."/>
            <person name="Cao W."/>
        </authorList>
    </citation>
    <scope>NUCLEOTIDE SEQUENCE</scope>
    <source>
        <strain evidence="1">Dsil-2018</strain>
    </source>
</reference>
<protein>
    <submittedName>
        <fullName evidence="1">Uncharacterized protein</fullName>
    </submittedName>
</protein>
<accession>A0ACB8D786</accession>
<evidence type="ECO:0000313" key="2">
    <source>
        <dbReference type="Proteomes" id="UP000821865"/>
    </source>
</evidence>
<proteinExistence type="predicted"/>
<evidence type="ECO:0000313" key="1">
    <source>
        <dbReference type="EMBL" id="KAH7960302.1"/>
    </source>
</evidence>
<organism evidence="1 2">
    <name type="scientific">Dermacentor silvarum</name>
    <name type="common">Tick</name>
    <dbReference type="NCBI Taxonomy" id="543639"/>
    <lineage>
        <taxon>Eukaryota</taxon>
        <taxon>Metazoa</taxon>
        <taxon>Ecdysozoa</taxon>
        <taxon>Arthropoda</taxon>
        <taxon>Chelicerata</taxon>
        <taxon>Arachnida</taxon>
        <taxon>Acari</taxon>
        <taxon>Parasitiformes</taxon>
        <taxon>Ixodida</taxon>
        <taxon>Ixodoidea</taxon>
        <taxon>Ixodidae</taxon>
        <taxon>Rhipicephalinae</taxon>
        <taxon>Dermacentor</taxon>
    </lineage>
</organism>
<keyword evidence="2" id="KW-1185">Reference proteome</keyword>
<dbReference type="EMBL" id="CM023472">
    <property type="protein sequence ID" value="KAH7960302.1"/>
    <property type="molecule type" value="Genomic_DNA"/>
</dbReference>
<comment type="caution">
    <text evidence="1">The sequence shown here is derived from an EMBL/GenBank/DDBJ whole genome shotgun (WGS) entry which is preliminary data.</text>
</comment>
<gene>
    <name evidence="1" type="ORF">HPB49_018536</name>
</gene>